<dbReference type="Proteomes" id="UP000758856">
    <property type="component" value="Unassembled WGS sequence"/>
</dbReference>
<name>A0A9W6MRI1_9HYPH</name>
<keyword evidence="3" id="KW-1185">Reference proteome</keyword>
<dbReference type="RefSeq" id="WP_204948377.1">
    <property type="nucleotide sequence ID" value="NZ_BSFF01000002.1"/>
</dbReference>
<dbReference type="Proteomes" id="UP001143400">
    <property type="component" value="Unassembled WGS sequence"/>
</dbReference>
<proteinExistence type="predicted"/>
<comment type="caution">
    <text evidence="1">The sequence shown here is derived from an EMBL/GenBank/DDBJ whole genome shotgun (WGS) entry which is preliminary data.</text>
</comment>
<organism evidence="1 4">
    <name type="scientific">Methylopila capsulata</name>
    <dbReference type="NCBI Taxonomy" id="61654"/>
    <lineage>
        <taxon>Bacteria</taxon>
        <taxon>Pseudomonadati</taxon>
        <taxon>Pseudomonadota</taxon>
        <taxon>Alphaproteobacteria</taxon>
        <taxon>Hyphomicrobiales</taxon>
        <taxon>Methylopilaceae</taxon>
        <taxon>Methylopila</taxon>
    </lineage>
</organism>
<dbReference type="EMBL" id="BSFF01000002">
    <property type="protein sequence ID" value="GLK55184.1"/>
    <property type="molecule type" value="Genomic_DNA"/>
</dbReference>
<protein>
    <submittedName>
        <fullName evidence="1">Uncharacterized protein</fullName>
    </submittedName>
</protein>
<evidence type="ECO:0000313" key="1">
    <source>
        <dbReference type="EMBL" id="GLK55184.1"/>
    </source>
</evidence>
<accession>A0A9W6MRI1</accession>
<reference evidence="1" key="3">
    <citation type="submission" date="2023-01" db="EMBL/GenBank/DDBJ databases">
        <authorList>
            <person name="Sun Q."/>
            <person name="Evtushenko L."/>
        </authorList>
    </citation>
    <scope>NUCLEOTIDE SEQUENCE</scope>
    <source>
        <strain evidence="1">VKM B-1606</strain>
    </source>
</reference>
<dbReference type="EMBL" id="JAFBCY010000001">
    <property type="protein sequence ID" value="MBM7849894.1"/>
    <property type="molecule type" value="Genomic_DNA"/>
</dbReference>
<evidence type="ECO:0000313" key="2">
    <source>
        <dbReference type="EMBL" id="MBM7849894.1"/>
    </source>
</evidence>
<gene>
    <name evidence="1" type="ORF">GCM10008170_12030</name>
    <name evidence="2" type="ORF">JOD31_000106</name>
</gene>
<sequence length="120" mass="13131">MKKHISIAPPYSLLFISDPNLGEEPEQNGAHLLWTDTVISITCHDEYDGETSITLGDDADVAPERPAVADRYILTPSGEVVVTTVELAVVLRATVPSTRTRVRIWENHPTEPDDIVIGLG</sequence>
<reference evidence="1" key="1">
    <citation type="journal article" date="2014" name="Int. J. Syst. Evol. Microbiol.">
        <title>Complete genome sequence of Corynebacterium casei LMG S-19264T (=DSM 44701T), isolated from a smear-ripened cheese.</title>
        <authorList>
            <consortium name="US DOE Joint Genome Institute (JGI-PGF)"/>
            <person name="Walter F."/>
            <person name="Albersmeier A."/>
            <person name="Kalinowski J."/>
            <person name="Ruckert C."/>
        </authorList>
    </citation>
    <scope>NUCLEOTIDE SEQUENCE</scope>
    <source>
        <strain evidence="1">VKM B-1606</strain>
    </source>
</reference>
<evidence type="ECO:0000313" key="4">
    <source>
        <dbReference type="Proteomes" id="UP001143400"/>
    </source>
</evidence>
<evidence type="ECO:0000313" key="3">
    <source>
        <dbReference type="Proteomes" id="UP000758856"/>
    </source>
</evidence>
<reference evidence="2 3" key="2">
    <citation type="submission" date="2021-01" db="EMBL/GenBank/DDBJ databases">
        <title>Genomic Encyclopedia of Type Strains, Phase IV (KMG-IV): sequencing the most valuable type-strain genomes for metagenomic binning, comparative biology and taxonomic classification.</title>
        <authorList>
            <person name="Goeker M."/>
        </authorList>
    </citation>
    <scope>NUCLEOTIDE SEQUENCE [LARGE SCALE GENOMIC DNA]</scope>
    <source>
        <strain evidence="2 3">DSM 6130</strain>
    </source>
</reference>
<dbReference type="AlphaFoldDB" id="A0A9W6MRI1"/>